<dbReference type="GO" id="GO:0045944">
    <property type="term" value="P:positive regulation of transcription by RNA polymerase II"/>
    <property type="evidence" value="ECO:0007669"/>
    <property type="project" value="TreeGrafter"/>
</dbReference>
<dbReference type="SMART" id="SM00066">
    <property type="entry name" value="GAL4"/>
    <property type="match status" value="1"/>
</dbReference>
<dbReference type="SMART" id="SM00906">
    <property type="entry name" value="Fungal_trans"/>
    <property type="match status" value="1"/>
</dbReference>
<dbReference type="InterPro" id="IPR001138">
    <property type="entry name" value="Zn2Cys6_DnaBD"/>
</dbReference>
<comment type="subcellular location">
    <subcellularLocation>
        <location evidence="1">Nucleus</location>
    </subcellularLocation>
</comment>
<evidence type="ECO:0000256" key="1">
    <source>
        <dbReference type="ARBA" id="ARBA00004123"/>
    </source>
</evidence>
<evidence type="ECO:0000259" key="9">
    <source>
        <dbReference type="PROSITE" id="PS50048"/>
    </source>
</evidence>
<dbReference type="Pfam" id="PF04082">
    <property type="entry name" value="Fungal_trans"/>
    <property type="match status" value="1"/>
</dbReference>
<organism evidence="10 11">
    <name type="scientific">Hyaloscypha variabilis (strain UAMH 11265 / GT02V1 / F)</name>
    <name type="common">Meliniomyces variabilis</name>
    <dbReference type="NCBI Taxonomy" id="1149755"/>
    <lineage>
        <taxon>Eukaryota</taxon>
        <taxon>Fungi</taxon>
        <taxon>Dikarya</taxon>
        <taxon>Ascomycota</taxon>
        <taxon>Pezizomycotina</taxon>
        <taxon>Leotiomycetes</taxon>
        <taxon>Helotiales</taxon>
        <taxon>Hyaloscyphaceae</taxon>
        <taxon>Hyaloscypha</taxon>
        <taxon>Hyaloscypha variabilis</taxon>
    </lineage>
</organism>
<dbReference type="PANTHER" id="PTHR47540">
    <property type="entry name" value="THIAMINE REPRESSIBLE GENES REGULATORY PROTEIN THI5"/>
    <property type="match status" value="1"/>
</dbReference>
<dbReference type="InterPro" id="IPR036864">
    <property type="entry name" value="Zn2-C6_fun-type_DNA-bd_sf"/>
</dbReference>
<dbReference type="SUPFAM" id="SSF57701">
    <property type="entry name" value="Zn2/Cys6 DNA-binding domain"/>
    <property type="match status" value="1"/>
</dbReference>
<dbReference type="GO" id="GO:0008270">
    <property type="term" value="F:zinc ion binding"/>
    <property type="evidence" value="ECO:0007669"/>
    <property type="project" value="InterPro"/>
</dbReference>
<dbReference type="EMBL" id="KZ613966">
    <property type="protein sequence ID" value="PMD30687.1"/>
    <property type="molecule type" value="Genomic_DNA"/>
</dbReference>
<keyword evidence="4" id="KW-0238">DNA-binding</keyword>
<evidence type="ECO:0000256" key="8">
    <source>
        <dbReference type="SAM" id="Phobius"/>
    </source>
</evidence>
<dbReference type="GO" id="GO:0000981">
    <property type="term" value="F:DNA-binding transcription factor activity, RNA polymerase II-specific"/>
    <property type="evidence" value="ECO:0007669"/>
    <property type="project" value="InterPro"/>
</dbReference>
<keyword evidence="8" id="KW-0472">Membrane</keyword>
<dbReference type="STRING" id="1149755.A0A2J6QWN4"/>
<keyword evidence="8" id="KW-1133">Transmembrane helix</keyword>
<dbReference type="PANTHER" id="PTHR47540:SF2">
    <property type="entry name" value="ZN(II)2CYS6 TRANSCRIPTION FACTOR (EUROFUNG)"/>
    <property type="match status" value="1"/>
</dbReference>
<keyword evidence="8" id="KW-0812">Transmembrane</keyword>
<evidence type="ECO:0000256" key="7">
    <source>
        <dbReference type="SAM" id="MobiDB-lite"/>
    </source>
</evidence>
<accession>A0A2J6QWN4</accession>
<keyword evidence="2" id="KW-0479">Metal-binding</keyword>
<sequence length="663" mass="75405">MGSPAEAGDGSHTHSQRDKRQKLTSNPNRQKPRITRACDQCRTNHARCTGAHPCVHCITGKRECSYNGKYNRGTAPPVWKASEEEQAELLNQFGWGKDCPPRRAAKIKSSTEESRQEYETEQQQAFPVHGSLFDRTRCSLNQRVHHKQKVSIFRFGDPPVPDTDSSFGIVLPPETKARQMVSSYFENVAPIVHFVHMPTVNSWLNNMLEEYKGIQSRPIEPSKRAVIFMILALVQSHENAESSEGNADLSFRYFQAAEKQLDVETGDIRLPTIQARLLQCIYLLSRSRKHQCWFIFGTVINLIFAVHLHRKHGSPDSTGQPQDLITSECQKRVFWVAYVLDRYLSIVLGNPQLIQEEFVDQELPAAVDDNKLTSTSMVVDEHDCSMKSTICQIKYISPWPSEWTLNSSPRLGKIIGHLQKKVYPLQSISPNERRDRVKEIEMELSSWKEEAATFIYLKESNFSNRLTVFQSRALKLALANIEILLYRTYLLDDADEYLSAELRQQTAEKTDLCLEAALRTTEMINGFSMEVKKFKASWFAHFCGYSAIIAIYVFIIKQPSPTNKVKKYLKAAERCQEQIKLSGEVESFARRCTTVLEDLYAEVVAKLGTSQITAVGMGVPSPPDSTERDLPQEEQFGGYYESGSNIGVVDKLDRWGFWGLTGY</sequence>
<evidence type="ECO:0000256" key="5">
    <source>
        <dbReference type="ARBA" id="ARBA00023163"/>
    </source>
</evidence>
<dbReference type="PROSITE" id="PS50048">
    <property type="entry name" value="ZN2_CY6_FUNGAL_2"/>
    <property type="match status" value="1"/>
</dbReference>
<feature type="region of interest" description="Disordered" evidence="7">
    <location>
        <begin position="101"/>
        <end position="124"/>
    </location>
</feature>
<dbReference type="Gene3D" id="4.10.240.10">
    <property type="entry name" value="Zn(2)-C6 fungal-type DNA-binding domain"/>
    <property type="match status" value="1"/>
</dbReference>
<keyword evidence="6" id="KW-0539">Nucleus</keyword>
<name>A0A2J6QWN4_HYAVF</name>
<dbReference type="CDD" id="cd00067">
    <property type="entry name" value="GAL4"/>
    <property type="match status" value="1"/>
</dbReference>
<dbReference type="CDD" id="cd12148">
    <property type="entry name" value="fungal_TF_MHR"/>
    <property type="match status" value="1"/>
</dbReference>
<keyword evidence="5" id="KW-0804">Transcription</keyword>
<dbReference type="OrthoDB" id="2579025at2759"/>
<proteinExistence type="predicted"/>
<protein>
    <recommendedName>
        <fullName evidence="9">Zn(2)-C6 fungal-type domain-containing protein</fullName>
    </recommendedName>
</protein>
<evidence type="ECO:0000256" key="4">
    <source>
        <dbReference type="ARBA" id="ARBA00023125"/>
    </source>
</evidence>
<dbReference type="Proteomes" id="UP000235786">
    <property type="component" value="Unassembled WGS sequence"/>
</dbReference>
<feature type="transmembrane region" description="Helical" evidence="8">
    <location>
        <begin position="538"/>
        <end position="556"/>
    </location>
</feature>
<gene>
    <name evidence="10" type="ORF">L207DRAFT_641610</name>
</gene>
<feature type="domain" description="Zn(2)-C6 fungal-type" evidence="9">
    <location>
        <begin position="37"/>
        <end position="66"/>
    </location>
</feature>
<dbReference type="GO" id="GO:0043565">
    <property type="term" value="F:sequence-specific DNA binding"/>
    <property type="evidence" value="ECO:0007669"/>
    <property type="project" value="TreeGrafter"/>
</dbReference>
<feature type="region of interest" description="Disordered" evidence="7">
    <location>
        <begin position="1"/>
        <end position="31"/>
    </location>
</feature>
<evidence type="ECO:0000256" key="2">
    <source>
        <dbReference type="ARBA" id="ARBA00022723"/>
    </source>
</evidence>
<dbReference type="GO" id="GO:0006351">
    <property type="term" value="P:DNA-templated transcription"/>
    <property type="evidence" value="ECO:0007669"/>
    <property type="project" value="InterPro"/>
</dbReference>
<evidence type="ECO:0000313" key="10">
    <source>
        <dbReference type="EMBL" id="PMD30687.1"/>
    </source>
</evidence>
<keyword evidence="3" id="KW-0805">Transcription regulation</keyword>
<feature type="compositionally biased region" description="Basic and acidic residues" evidence="7">
    <location>
        <begin position="9"/>
        <end position="18"/>
    </location>
</feature>
<dbReference type="AlphaFoldDB" id="A0A2J6QWN4"/>
<dbReference type="Pfam" id="PF00172">
    <property type="entry name" value="Zn_clus"/>
    <property type="match status" value="1"/>
</dbReference>
<evidence type="ECO:0000256" key="3">
    <source>
        <dbReference type="ARBA" id="ARBA00023015"/>
    </source>
</evidence>
<feature type="compositionally biased region" description="Basic and acidic residues" evidence="7">
    <location>
        <begin position="109"/>
        <end position="118"/>
    </location>
</feature>
<dbReference type="InterPro" id="IPR007219">
    <property type="entry name" value="XnlR_reg_dom"/>
</dbReference>
<evidence type="ECO:0000313" key="11">
    <source>
        <dbReference type="Proteomes" id="UP000235786"/>
    </source>
</evidence>
<evidence type="ECO:0000256" key="6">
    <source>
        <dbReference type="ARBA" id="ARBA00023242"/>
    </source>
</evidence>
<dbReference type="PROSITE" id="PS00463">
    <property type="entry name" value="ZN2_CY6_FUNGAL_1"/>
    <property type="match status" value="1"/>
</dbReference>
<reference evidence="10 11" key="1">
    <citation type="submission" date="2016-04" db="EMBL/GenBank/DDBJ databases">
        <title>A degradative enzymes factory behind the ericoid mycorrhizal symbiosis.</title>
        <authorList>
            <consortium name="DOE Joint Genome Institute"/>
            <person name="Martino E."/>
            <person name="Morin E."/>
            <person name="Grelet G."/>
            <person name="Kuo A."/>
            <person name="Kohler A."/>
            <person name="Daghino S."/>
            <person name="Barry K."/>
            <person name="Choi C."/>
            <person name="Cichocki N."/>
            <person name="Clum A."/>
            <person name="Copeland A."/>
            <person name="Hainaut M."/>
            <person name="Haridas S."/>
            <person name="Labutti K."/>
            <person name="Lindquist E."/>
            <person name="Lipzen A."/>
            <person name="Khouja H.-R."/>
            <person name="Murat C."/>
            <person name="Ohm R."/>
            <person name="Olson A."/>
            <person name="Spatafora J."/>
            <person name="Veneault-Fourrey C."/>
            <person name="Henrissat B."/>
            <person name="Grigoriev I."/>
            <person name="Martin F."/>
            <person name="Perotto S."/>
        </authorList>
    </citation>
    <scope>NUCLEOTIDE SEQUENCE [LARGE SCALE GENOMIC DNA]</scope>
    <source>
        <strain evidence="10 11">F</strain>
    </source>
</reference>
<dbReference type="InterPro" id="IPR051711">
    <property type="entry name" value="Stress_Response_Reg"/>
</dbReference>
<dbReference type="GO" id="GO:0005634">
    <property type="term" value="C:nucleus"/>
    <property type="evidence" value="ECO:0007669"/>
    <property type="project" value="UniProtKB-SubCell"/>
</dbReference>
<keyword evidence="11" id="KW-1185">Reference proteome</keyword>